<keyword evidence="2" id="KW-1185">Reference proteome</keyword>
<dbReference type="RefSeq" id="WP_180139729.1">
    <property type="nucleotide sequence ID" value="NZ_CAADHO010000003.1"/>
</dbReference>
<dbReference type="AlphaFoldDB" id="A0A4U8YMH7"/>
<name>A0A4U8YMH7_9BACT</name>
<organism evidence="1 2">
    <name type="scientific">Desulfoluna butyratoxydans</name>
    <dbReference type="NCBI Taxonomy" id="231438"/>
    <lineage>
        <taxon>Bacteria</taxon>
        <taxon>Pseudomonadati</taxon>
        <taxon>Thermodesulfobacteriota</taxon>
        <taxon>Desulfobacteria</taxon>
        <taxon>Desulfobacterales</taxon>
        <taxon>Desulfolunaceae</taxon>
        <taxon>Desulfoluna</taxon>
    </lineage>
</organism>
<dbReference type="Proteomes" id="UP000507962">
    <property type="component" value="Unassembled WGS sequence"/>
</dbReference>
<dbReference type="EMBL" id="CAADHO010000003">
    <property type="protein sequence ID" value="VFQ44369.1"/>
    <property type="molecule type" value="Genomic_DNA"/>
</dbReference>
<protein>
    <submittedName>
        <fullName evidence="1">Phage late control gene d protein (Gpd)</fullName>
    </submittedName>
</protein>
<accession>A0A4U8YMH7</accession>
<evidence type="ECO:0000313" key="2">
    <source>
        <dbReference type="Proteomes" id="UP000507962"/>
    </source>
</evidence>
<evidence type="ECO:0000313" key="1">
    <source>
        <dbReference type="EMBL" id="VFQ44369.1"/>
    </source>
</evidence>
<dbReference type="Pfam" id="PF05954">
    <property type="entry name" value="Phage_GPD"/>
    <property type="match status" value="1"/>
</dbReference>
<dbReference type="SUPFAM" id="SSF69279">
    <property type="entry name" value="Phage tail proteins"/>
    <property type="match status" value="1"/>
</dbReference>
<gene>
    <name evidence="1" type="ORF">MSL71_20180</name>
</gene>
<proteinExistence type="predicted"/>
<reference evidence="1 2" key="1">
    <citation type="submission" date="2019-03" db="EMBL/GenBank/DDBJ databases">
        <authorList>
            <person name="Nijsse B."/>
        </authorList>
    </citation>
    <scope>NUCLEOTIDE SEQUENCE [LARGE SCALE GENOMIC DNA]</scope>
    <source>
        <strain evidence="1">Desulfoluna butyratoxydans MSL71</strain>
    </source>
</reference>
<sequence>MKPLFRIVAEGKDITDLIADRLIRLTVTDKAGFESDTASILLDDRNNRLELPRKGAELDIHMGTDKTGLTYMGLFTVDTTCVSGPPETLTLSAKAAEMRGSLKEKRTASFEQIRMGDLVATIAARHRLTPKVDPFLSEVQRNHIIQNNESDLHLLTRLAREIDAVAKAAGGCLIFVPKGKAKSVTGKELTPVEIRRADLSSWRFTFPDRAQYKSVVATYRDADAAKDVDVKVGDGEPVLKLPKHYPNEQEAKEAAQGRFDKMGQEKATGSLSLAVGNPNLMTECPVTLPDMRQEVAGVEWVVGNVVHTLGGGYTIQVVVKTKYYVS</sequence>